<reference evidence="5" key="1">
    <citation type="submission" date="2018-12" db="EMBL/GenBank/DDBJ databases">
        <title>Bacillus chawlae sp. nov., Bacillus glennii sp. nov., and Bacillus saganii sp. nov. Isolated from the Vehicle Assembly Building at Kennedy Space Center where the Viking Spacecraft were Assembled.</title>
        <authorList>
            <person name="Seuylemezian A."/>
            <person name="Vaishampayan P."/>
        </authorList>
    </citation>
    <scope>NUCLEOTIDE SEQUENCE [LARGE SCALE GENOMIC DNA]</scope>
    <source>
        <strain evidence="5">DSM 13966</strain>
    </source>
</reference>
<keyword evidence="2" id="KW-0012">Acyltransferase</keyword>
<dbReference type="PANTHER" id="PTHR43877">
    <property type="entry name" value="AMINOALKYLPHOSPHONATE N-ACETYLTRANSFERASE-RELATED-RELATED"/>
    <property type="match status" value="1"/>
</dbReference>
<accession>A0A3R9F129</accession>
<dbReference type="InterPro" id="IPR016181">
    <property type="entry name" value="Acyl_CoA_acyltransferase"/>
</dbReference>
<feature type="domain" description="N-acetyltransferase" evidence="3">
    <location>
        <begin position="13"/>
        <end position="161"/>
    </location>
</feature>
<sequence>MNVAQLNKVIQIVKYHEGLAAGVARMWNLSRDGWGGDTRVMTEEQVKKKEANSDNIELYLALDGEEVVGYCGLSEYKEDTGSLYIPLLNVRPDYQGHKIGKKLVLQALDKTVELGWPRLDLYTWAGNTKAVPLYKKCGFFWEDRDDSTHLMNFIPQVLNTPLLKPVFEKVDWYENSTRLIEVKPDGIKENEFTFYEYSWQNGDTSARVHFERTSRGISLIETDEFLLQMKMADHEVIQEEKRDFEITVVNKGGSPLSFKAGGTDDGRVKYDFTAEEIVEEELTISAPFTVEKGEEPSHWRTHPGIKATVWINGLACELKLGVFPINPAKIEASCSGNLSFLENETSIEVEITNNLRESAEFLVNFPEDDQVVLENRSFTVDVPAGGRKSVSVPLTVKQHGFYNPELTITAAKADGQKLVFEQEVSVAFKGLGEKFGGESKDFWHIFNGLGQINVRKRDLLTTAARNTKKNQPVAFLTPKLGKPYSLEFTKKKPSSVTWEKQDSWIDLKIVLESAEMEGMHVTQTYRLFGDGILHTWAEVENKGGSIFPDVAFSQPVYHDLEQVYFPLDGDVVYFSENRIMEIGELDSKRITGNWYFSEGPSGKIGLAWSEDSSAGPESWQFIIEDQFGKMEPGDKAASGIITLSLGAFQHVDEFIEYAQQRPVQKKIDPANELSFKVDELVITPDTDPAVTLKTYRNSYLDGVLTVGNETHAIAAETEKTAYSTTVPHSAAEPVSILEAAYAGNGTEARFRELLLSPSGSVSAEMQDGTFVIDNGVVTLKADPGFYPGLYSLIVDGHEWLDHSYPELAAKSWWNPWAGGMKTAPNGINTFSLLNESSHAKVVEVTDREGNKWSGLGITTEFSEHKQWKGVQYTQYYLMLPGVPVVASFTEVNDHAGKNLVDEVWITDLFLGGNKLTDVQISVNDRQQGYAYHAGSQEIPLLLDGDSYFSSNSSKDKLYFVPNNEALPTEAYTNKEVLQLASKHKGEFTKSSPLFMLFDKRRLTGDLLKKLRRVQF</sequence>
<evidence type="ECO:0000256" key="2">
    <source>
        <dbReference type="ARBA" id="ARBA00023315"/>
    </source>
</evidence>
<dbReference type="Gene3D" id="3.40.630.30">
    <property type="match status" value="1"/>
</dbReference>
<protein>
    <submittedName>
        <fullName evidence="4">GNAT family N-acetyltransferase</fullName>
    </submittedName>
</protein>
<dbReference type="SUPFAM" id="SSF55729">
    <property type="entry name" value="Acyl-CoA N-acyltransferases (Nat)"/>
    <property type="match status" value="1"/>
</dbReference>
<dbReference type="CDD" id="cd04301">
    <property type="entry name" value="NAT_SF"/>
    <property type="match status" value="1"/>
</dbReference>
<dbReference type="AlphaFoldDB" id="A0A3R9F129"/>
<proteinExistence type="predicted"/>
<dbReference type="Proteomes" id="UP000279911">
    <property type="component" value="Unassembled WGS sequence"/>
</dbReference>
<dbReference type="InterPro" id="IPR050832">
    <property type="entry name" value="Bact_Acetyltransf"/>
</dbReference>
<dbReference type="PROSITE" id="PS51186">
    <property type="entry name" value="GNAT"/>
    <property type="match status" value="1"/>
</dbReference>
<name>A0A3R9F129_9BACI</name>
<evidence type="ECO:0000256" key="1">
    <source>
        <dbReference type="ARBA" id="ARBA00022679"/>
    </source>
</evidence>
<dbReference type="OrthoDB" id="9776689at2"/>
<evidence type="ECO:0000313" key="5">
    <source>
        <dbReference type="Proteomes" id="UP000279911"/>
    </source>
</evidence>
<dbReference type="Pfam" id="PF00583">
    <property type="entry name" value="Acetyltransf_1"/>
    <property type="match status" value="1"/>
</dbReference>
<evidence type="ECO:0000313" key="4">
    <source>
        <dbReference type="EMBL" id="RSD26783.1"/>
    </source>
</evidence>
<gene>
    <name evidence="4" type="ORF">EJA10_13065</name>
</gene>
<dbReference type="InterPro" id="IPR000182">
    <property type="entry name" value="GNAT_dom"/>
</dbReference>
<evidence type="ECO:0000259" key="3">
    <source>
        <dbReference type="PROSITE" id="PS51186"/>
    </source>
</evidence>
<keyword evidence="1 4" id="KW-0808">Transferase</keyword>
<dbReference type="EMBL" id="RSFW01000014">
    <property type="protein sequence ID" value="RSD26783.1"/>
    <property type="molecule type" value="Genomic_DNA"/>
</dbReference>
<organism evidence="4 5">
    <name type="scientific">Mesobacillus subterraneus</name>
    <dbReference type="NCBI Taxonomy" id="285983"/>
    <lineage>
        <taxon>Bacteria</taxon>
        <taxon>Bacillati</taxon>
        <taxon>Bacillota</taxon>
        <taxon>Bacilli</taxon>
        <taxon>Bacillales</taxon>
        <taxon>Bacillaceae</taxon>
        <taxon>Mesobacillus</taxon>
    </lineage>
</organism>
<comment type="caution">
    <text evidence="4">The sequence shown here is derived from an EMBL/GenBank/DDBJ whole genome shotgun (WGS) entry which is preliminary data.</text>
</comment>
<dbReference type="GO" id="GO:0016747">
    <property type="term" value="F:acyltransferase activity, transferring groups other than amino-acyl groups"/>
    <property type="evidence" value="ECO:0007669"/>
    <property type="project" value="InterPro"/>
</dbReference>